<evidence type="ECO:0000259" key="1">
    <source>
        <dbReference type="Pfam" id="PF01869"/>
    </source>
</evidence>
<dbReference type="Pfam" id="PF01869">
    <property type="entry name" value="BcrAD_BadFG"/>
    <property type="match status" value="1"/>
</dbReference>
<sequence length="341" mass="34565">MILYTRPTSVNCSHGRFLLTTEGGLVIGIDAGGSHTRALVAGTDGQRVGAASAAGANPVVHGWDQALTSVSGALRAALVGVDPNRVRLLVPAIAGIAAKDASRLQADVRSLCHALGFACPVYPVSDLEAAFAGGTASTNGVVVLSGTGAVAGLIHDGRLVRQIDGYGWLVGDEGSGFWLGREAVRAALAALDGRGSATGLVADVAEALDVTQTPDGLVTEVYQHQPIRLAELAPIVTKAAAAGDAVAIDIIRCAADALLTAVSALHPPGRSRSPTRIVLAGGVLTGPGPVADIVIERLRAQYDRAPVLGTDGAAGAAWIGLGRILQHRAPSTHARLIQSAD</sequence>
<dbReference type="AlphaFoldDB" id="A0A4R5DCG2"/>
<evidence type="ECO:0000313" key="2">
    <source>
        <dbReference type="EMBL" id="TDE09690.1"/>
    </source>
</evidence>
<dbReference type="PANTHER" id="PTHR43190">
    <property type="entry name" value="N-ACETYL-D-GLUCOSAMINE KINASE"/>
    <property type="match status" value="1"/>
</dbReference>
<dbReference type="SUPFAM" id="SSF53067">
    <property type="entry name" value="Actin-like ATPase domain"/>
    <property type="match status" value="2"/>
</dbReference>
<organism evidence="2 3">
    <name type="scientific">Jiangella asiatica</name>
    <dbReference type="NCBI Taxonomy" id="2530372"/>
    <lineage>
        <taxon>Bacteria</taxon>
        <taxon>Bacillati</taxon>
        <taxon>Actinomycetota</taxon>
        <taxon>Actinomycetes</taxon>
        <taxon>Jiangellales</taxon>
        <taxon>Jiangellaceae</taxon>
        <taxon>Jiangella</taxon>
    </lineage>
</organism>
<dbReference type="Gene3D" id="3.30.420.40">
    <property type="match status" value="2"/>
</dbReference>
<dbReference type="EMBL" id="SMKZ01000017">
    <property type="protein sequence ID" value="TDE09690.1"/>
    <property type="molecule type" value="Genomic_DNA"/>
</dbReference>
<dbReference type="PANTHER" id="PTHR43190:SF3">
    <property type="entry name" value="N-ACETYL-D-GLUCOSAMINE KINASE"/>
    <property type="match status" value="1"/>
</dbReference>
<protein>
    <submittedName>
        <fullName evidence="2">ATPase</fullName>
    </submittedName>
</protein>
<comment type="caution">
    <text evidence="2">The sequence shown here is derived from an EMBL/GenBank/DDBJ whole genome shotgun (WGS) entry which is preliminary data.</text>
</comment>
<dbReference type="CDD" id="cd24007">
    <property type="entry name" value="ASKHA_NBD_eukNAGK-like"/>
    <property type="match status" value="1"/>
</dbReference>
<proteinExistence type="predicted"/>
<dbReference type="OrthoDB" id="8701357at2"/>
<evidence type="ECO:0000313" key="3">
    <source>
        <dbReference type="Proteomes" id="UP000294739"/>
    </source>
</evidence>
<dbReference type="InParanoid" id="A0A4R5DCG2"/>
<dbReference type="InterPro" id="IPR043129">
    <property type="entry name" value="ATPase_NBD"/>
</dbReference>
<dbReference type="InterPro" id="IPR002731">
    <property type="entry name" value="ATPase_BadF"/>
</dbReference>
<keyword evidence="3" id="KW-1185">Reference proteome</keyword>
<feature type="domain" description="ATPase BadF/BadG/BcrA/BcrD type" evidence="1">
    <location>
        <begin position="27"/>
        <end position="319"/>
    </location>
</feature>
<dbReference type="Proteomes" id="UP000294739">
    <property type="component" value="Unassembled WGS sequence"/>
</dbReference>
<name>A0A4R5DCG2_9ACTN</name>
<reference evidence="2 3" key="1">
    <citation type="submission" date="2019-03" db="EMBL/GenBank/DDBJ databases">
        <title>Draft genome sequences of novel Actinobacteria.</title>
        <authorList>
            <person name="Sahin N."/>
            <person name="Ay H."/>
            <person name="Saygin H."/>
        </authorList>
    </citation>
    <scope>NUCLEOTIDE SEQUENCE [LARGE SCALE GENOMIC DNA]</scope>
    <source>
        <strain evidence="2 3">5K138</strain>
    </source>
</reference>
<accession>A0A4R5DCG2</accession>
<gene>
    <name evidence="2" type="ORF">E1269_13775</name>
</gene>
<dbReference type="InterPro" id="IPR052519">
    <property type="entry name" value="Euk-type_GlcNAc_Kinase"/>
</dbReference>